<reference evidence="2 3" key="1">
    <citation type="submission" date="2017-01" db="EMBL/GenBank/DDBJ databases">
        <title>The complete genome sequence of a sulfur-oxidizing marine bacterium Thioclava sp. 25B10_4T.</title>
        <authorList>
            <person name="Liu Y."/>
            <person name="Lai Q."/>
            <person name="Shao Z."/>
        </authorList>
    </citation>
    <scope>NUCLEOTIDE SEQUENCE [LARGE SCALE GENOMIC DNA]</scope>
    <source>
        <strain evidence="2 3">25B10_4</strain>
    </source>
</reference>
<accession>A0ABM6ICY5</accession>
<organism evidence="2 3">
    <name type="scientific">Thioclava nitratireducens</name>
    <dbReference type="NCBI Taxonomy" id="1915078"/>
    <lineage>
        <taxon>Bacteria</taxon>
        <taxon>Pseudomonadati</taxon>
        <taxon>Pseudomonadota</taxon>
        <taxon>Alphaproteobacteria</taxon>
        <taxon>Rhodobacterales</taxon>
        <taxon>Paracoccaceae</taxon>
        <taxon>Thioclava</taxon>
    </lineage>
</organism>
<dbReference type="RefSeq" id="WP_075775300.1">
    <property type="nucleotide sequence ID" value="NZ_CP019437.1"/>
</dbReference>
<protein>
    <submittedName>
        <fullName evidence="2">Uncharacterized protein</fullName>
    </submittedName>
</protein>
<proteinExistence type="predicted"/>
<dbReference type="Proteomes" id="UP000185622">
    <property type="component" value="Chromosome"/>
</dbReference>
<keyword evidence="3" id="KW-1185">Reference proteome</keyword>
<feature type="compositionally biased region" description="Basic and acidic residues" evidence="1">
    <location>
        <begin position="173"/>
        <end position="183"/>
    </location>
</feature>
<feature type="compositionally biased region" description="Polar residues" evidence="1">
    <location>
        <begin position="200"/>
        <end position="211"/>
    </location>
</feature>
<sequence length="218" mass="24247">MPKPNNQWEREAREMAERIERQREIGEQLTFLPDEQPESESGAGRPKGAKNKASTQLRDWLAAQGLRMPEDVLTEIAGLRSRDDAITLAMVRTERILDFAADGMLTKISANEPKLAWAIAAKRLEVFTQQYTIILRALEAVMPYTAAKATPDIALTQNVTQINVPAPSQAPRRGGDDARDITAKPRRIGPPPMPHEMQRKQQVTKPGNGSSDGEDRTE</sequence>
<evidence type="ECO:0000256" key="1">
    <source>
        <dbReference type="SAM" id="MobiDB-lite"/>
    </source>
</evidence>
<evidence type="ECO:0000313" key="2">
    <source>
        <dbReference type="EMBL" id="AQS46534.1"/>
    </source>
</evidence>
<gene>
    <name evidence="2" type="ORF">BMG03_01005</name>
</gene>
<feature type="region of interest" description="Disordered" evidence="1">
    <location>
        <begin position="164"/>
        <end position="218"/>
    </location>
</feature>
<name>A0ABM6ICY5_9RHOB</name>
<feature type="region of interest" description="Disordered" evidence="1">
    <location>
        <begin position="23"/>
        <end position="54"/>
    </location>
</feature>
<evidence type="ECO:0000313" key="3">
    <source>
        <dbReference type="Proteomes" id="UP000185622"/>
    </source>
</evidence>
<dbReference type="EMBL" id="CP019437">
    <property type="protein sequence ID" value="AQS46534.1"/>
    <property type="molecule type" value="Genomic_DNA"/>
</dbReference>